<reference evidence="1 2" key="1">
    <citation type="submission" date="2020-08" db="EMBL/GenBank/DDBJ databases">
        <title>Genomic Encyclopedia of Type Strains, Phase IV (KMG-IV): sequencing the most valuable type-strain genomes for metagenomic binning, comparative biology and taxonomic classification.</title>
        <authorList>
            <person name="Goeker M."/>
        </authorList>
    </citation>
    <scope>NUCLEOTIDE SEQUENCE [LARGE SCALE GENOMIC DNA]</scope>
    <source>
        <strain evidence="1 2">DSM 15867</strain>
    </source>
</reference>
<protein>
    <submittedName>
        <fullName evidence="1">DNA-binding NarL/FixJ family response regulator</fullName>
    </submittedName>
</protein>
<dbReference type="Proteomes" id="UP000574769">
    <property type="component" value="Unassembled WGS sequence"/>
</dbReference>
<accession>A0A7W7AI63</accession>
<dbReference type="AlphaFoldDB" id="A0A7W7AI63"/>
<comment type="caution">
    <text evidence="1">The sequence shown here is derived from an EMBL/GenBank/DDBJ whole genome shotgun (WGS) entry which is preliminary data.</text>
</comment>
<evidence type="ECO:0000313" key="1">
    <source>
        <dbReference type="EMBL" id="MBB4616482.1"/>
    </source>
</evidence>
<dbReference type="EMBL" id="JACHNY010000001">
    <property type="protein sequence ID" value="MBB4616482.1"/>
    <property type="molecule type" value="Genomic_DNA"/>
</dbReference>
<proteinExistence type="predicted"/>
<evidence type="ECO:0000313" key="2">
    <source>
        <dbReference type="Proteomes" id="UP000574769"/>
    </source>
</evidence>
<keyword evidence="2" id="KW-1185">Reference proteome</keyword>
<gene>
    <name evidence="1" type="ORF">GGQ96_000588</name>
</gene>
<organism evidence="1 2">
    <name type="scientific">Sphingomonas abaci</name>
    <dbReference type="NCBI Taxonomy" id="237611"/>
    <lineage>
        <taxon>Bacteria</taxon>
        <taxon>Pseudomonadati</taxon>
        <taxon>Pseudomonadota</taxon>
        <taxon>Alphaproteobacteria</taxon>
        <taxon>Sphingomonadales</taxon>
        <taxon>Sphingomonadaceae</taxon>
        <taxon>Sphingomonas</taxon>
    </lineage>
</organism>
<keyword evidence="1" id="KW-0238">DNA-binding</keyword>
<dbReference type="Gene3D" id="1.10.10.60">
    <property type="entry name" value="Homeodomain-like"/>
    <property type="match status" value="1"/>
</dbReference>
<sequence length="60" mass="6871">MMAEKFERHRQPWKPDEVQKLHQLAKKGMALKAIAKALTRSEESVKDRAKADGLSIAKLR</sequence>
<name>A0A7W7AI63_9SPHN</name>
<dbReference type="RefSeq" id="WP_425506685.1">
    <property type="nucleotide sequence ID" value="NZ_JACHNY010000001.1"/>
</dbReference>
<dbReference type="GO" id="GO:0003677">
    <property type="term" value="F:DNA binding"/>
    <property type="evidence" value="ECO:0007669"/>
    <property type="project" value="UniProtKB-KW"/>
</dbReference>